<feature type="transmembrane region" description="Helical" evidence="8">
    <location>
        <begin position="137"/>
        <end position="165"/>
    </location>
</feature>
<evidence type="ECO:0000313" key="9">
    <source>
        <dbReference type="EMBL" id="MBD1394156.1"/>
    </source>
</evidence>
<feature type="transmembrane region" description="Helical" evidence="8">
    <location>
        <begin position="227"/>
        <end position="257"/>
    </location>
</feature>
<accession>A0A926NQK3</accession>
<feature type="transmembrane region" description="Helical" evidence="8">
    <location>
        <begin position="55"/>
        <end position="81"/>
    </location>
</feature>
<evidence type="ECO:0000256" key="6">
    <source>
        <dbReference type="ARBA" id="ARBA00022989"/>
    </source>
</evidence>
<evidence type="ECO:0000256" key="7">
    <source>
        <dbReference type="ARBA" id="ARBA00023136"/>
    </source>
</evidence>
<dbReference type="Proteomes" id="UP000619078">
    <property type="component" value="Unassembled WGS sequence"/>
</dbReference>
<organism evidence="9 10">
    <name type="scientific">Mucilaginibacter glaciei</name>
    <dbReference type="NCBI Taxonomy" id="2772109"/>
    <lineage>
        <taxon>Bacteria</taxon>
        <taxon>Pseudomonadati</taxon>
        <taxon>Bacteroidota</taxon>
        <taxon>Sphingobacteriia</taxon>
        <taxon>Sphingobacteriales</taxon>
        <taxon>Sphingobacteriaceae</taxon>
        <taxon>Mucilaginibacter</taxon>
    </lineage>
</organism>
<comment type="subcellular location">
    <subcellularLocation>
        <location evidence="1">Cell membrane</location>
        <topology evidence="1">Multi-pass membrane protein</topology>
    </subcellularLocation>
</comment>
<keyword evidence="10" id="KW-1185">Reference proteome</keyword>
<evidence type="ECO:0000256" key="4">
    <source>
        <dbReference type="ARBA" id="ARBA00022475"/>
    </source>
</evidence>
<keyword evidence="5 8" id="KW-0812">Transmembrane</keyword>
<feature type="transmembrane region" description="Helical" evidence="8">
    <location>
        <begin position="12"/>
        <end position="43"/>
    </location>
</feature>
<protein>
    <submittedName>
        <fullName evidence="9">AI-2E family transporter</fullName>
    </submittedName>
</protein>
<dbReference type="Pfam" id="PF01594">
    <property type="entry name" value="AI-2E_transport"/>
    <property type="match status" value="1"/>
</dbReference>
<dbReference type="InterPro" id="IPR002549">
    <property type="entry name" value="AI-2E-like"/>
</dbReference>
<dbReference type="PANTHER" id="PTHR21716:SF53">
    <property type="entry name" value="PERMEASE PERM-RELATED"/>
    <property type="match status" value="1"/>
</dbReference>
<keyword evidence="3" id="KW-0813">Transport</keyword>
<evidence type="ECO:0000256" key="2">
    <source>
        <dbReference type="ARBA" id="ARBA00009773"/>
    </source>
</evidence>
<proteinExistence type="inferred from homology"/>
<dbReference type="AlphaFoldDB" id="A0A926NQK3"/>
<name>A0A926NQK3_9SPHI</name>
<dbReference type="PANTHER" id="PTHR21716">
    <property type="entry name" value="TRANSMEMBRANE PROTEIN"/>
    <property type="match status" value="1"/>
</dbReference>
<gene>
    <name evidence="9" type="ORF">IDJ76_13690</name>
</gene>
<sequence>MSISYLNQTLRILALFVLVFVVLFFGRAVLIPLTFGLILAMLLLPFCRWLQGRGLGNGVSSALSVVALLLLVGGIITLLQYQVSDLVEDLSKIEERFNSILGGLKTYVKQHFGISAQEQQKIIKEQQSSGMGQVAGIVTGLVGSLAGIMVDAILVLVYTFLFIFFRGHFKQFLLRLFKPEDRDTTREVLQNAGKVTQQYLGGLGLMIVMLWVMYGIGFSIVGVKNALFFAVLCGILELVPFAGNITGTSITVLMALAQSGDTKVVIGVIITYGCVQLIQTYLLEPLVVGDRLNINPLFTILIIVVGEAVWGIPGMILAVPLLGIFKIICDNAPPLNDIGFLIGPPKEKKKDKKERNFITNLFSKSN</sequence>
<reference evidence="9" key="1">
    <citation type="submission" date="2020-09" db="EMBL/GenBank/DDBJ databases">
        <title>Novel species of Mucilaginibacter isolated from a glacier on the Tibetan Plateau.</title>
        <authorList>
            <person name="Liu Q."/>
            <person name="Xin Y.-H."/>
        </authorList>
    </citation>
    <scope>NUCLEOTIDE SEQUENCE</scope>
    <source>
        <strain evidence="9">ZB1P21</strain>
    </source>
</reference>
<dbReference type="RefSeq" id="WP_191163898.1">
    <property type="nucleotide sequence ID" value="NZ_JACWMX010000005.1"/>
</dbReference>
<dbReference type="EMBL" id="JACWMX010000005">
    <property type="protein sequence ID" value="MBD1394156.1"/>
    <property type="molecule type" value="Genomic_DNA"/>
</dbReference>
<evidence type="ECO:0000313" key="10">
    <source>
        <dbReference type="Proteomes" id="UP000619078"/>
    </source>
</evidence>
<evidence type="ECO:0000256" key="5">
    <source>
        <dbReference type="ARBA" id="ARBA00022692"/>
    </source>
</evidence>
<feature type="transmembrane region" description="Helical" evidence="8">
    <location>
        <begin position="264"/>
        <end position="282"/>
    </location>
</feature>
<evidence type="ECO:0000256" key="8">
    <source>
        <dbReference type="SAM" id="Phobius"/>
    </source>
</evidence>
<feature type="transmembrane region" description="Helical" evidence="8">
    <location>
        <begin position="294"/>
        <end position="318"/>
    </location>
</feature>
<evidence type="ECO:0000256" key="3">
    <source>
        <dbReference type="ARBA" id="ARBA00022448"/>
    </source>
</evidence>
<keyword evidence="7 8" id="KW-0472">Membrane</keyword>
<keyword evidence="6 8" id="KW-1133">Transmembrane helix</keyword>
<dbReference type="GO" id="GO:0005886">
    <property type="term" value="C:plasma membrane"/>
    <property type="evidence" value="ECO:0007669"/>
    <property type="project" value="UniProtKB-SubCell"/>
</dbReference>
<comment type="similarity">
    <text evidence="2">Belongs to the autoinducer-2 exporter (AI-2E) (TC 2.A.86) family.</text>
</comment>
<comment type="caution">
    <text evidence="9">The sequence shown here is derived from an EMBL/GenBank/DDBJ whole genome shotgun (WGS) entry which is preliminary data.</text>
</comment>
<feature type="transmembrane region" description="Helical" evidence="8">
    <location>
        <begin position="199"/>
        <end position="221"/>
    </location>
</feature>
<keyword evidence="4" id="KW-1003">Cell membrane</keyword>
<evidence type="ECO:0000256" key="1">
    <source>
        <dbReference type="ARBA" id="ARBA00004651"/>
    </source>
</evidence>